<dbReference type="EMBL" id="CM044706">
    <property type="protein sequence ID" value="KAI5656508.1"/>
    <property type="molecule type" value="Genomic_DNA"/>
</dbReference>
<gene>
    <name evidence="1" type="ORF">M9H77_25301</name>
</gene>
<proteinExistence type="predicted"/>
<evidence type="ECO:0000313" key="1">
    <source>
        <dbReference type="EMBL" id="KAI5656508.1"/>
    </source>
</evidence>
<sequence>MTSLHTSTVLCRICLTGSLDSSGLGNVFPHTRSQEARRPTNNRMYVVRNLFVKTLWLEALSHLLTKTWTSVPAIPPSACTDDYMQWFLPRSHPWIQNPVNIPRGFHVPADPPMPPQTLVDLIAREARREDARKEEKFDRMLDLLTRHYRGNNTYLRLKRENR</sequence>
<name>A0ACC0A932_CATRO</name>
<evidence type="ECO:0000313" key="2">
    <source>
        <dbReference type="Proteomes" id="UP001060085"/>
    </source>
</evidence>
<organism evidence="1 2">
    <name type="scientific">Catharanthus roseus</name>
    <name type="common">Madagascar periwinkle</name>
    <name type="synonym">Vinca rosea</name>
    <dbReference type="NCBI Taxonomy" id="4058"/>
    <lineage>
        <taxon>Eukaryota</taxon>
        <taxon>Viridiplantae</taxon>
        <taxon>Streptophyta</taxon>
        <taxon>Embryophyta</taxon>
        <taxon>Tracheophyta</taxon>
        <taxon>Spermatophyta</taxon>
        <taxon>Magnoliopsida</taxon>
        <taxon>eudicotyledons</taxon>
        <taxon>Gunneridae</taxon>
        <taxon>Pentapetalae</taxon>
        <taxon>asterids</taxon>
        <taxon>lamiids</taxon>
        <taxon>Gentianales</taxon>
        <taxon>Apocynaceae</taxon>
        <taxon>Rauvolfioideae</taxon>
        <taxon>Vinceae</taxon>
        <taxon>Catharanthinae</taxon>
        <taxon>Catharanthus</taxon>
    </lineage>
</organism>
<keyword evidence="2" id="KW-1185">Reference proteome</keyword>
<comment type="caution">
    <text evidence="1">The sequence shown here is derived from an EMBL/GenBank/DDBJ whole genome shotgun (WGS) entry which is preliminary data.</text>
</comment>
<dbReference type="Proteomes" id="UP001060085">
    <property type="component" value="Linkage Group LG06"/>
</dbReference>
<reference evidence="2" key="1">
    <citation type="journal article" date="2023" name="Nat. Plants">
        <title>Single-cell RNA sequencing provides a high-resolution roadmap for understanding the multicellular compartmentation of specialized metabolism.</title>
        <authorList>
            <person name="Sun S."/>
            <person name="Shen X."/>
            <person name="Li Y."/>
            <person name="Li Y."/>
            <person name="Wang S."/>
            <person name="Li R."/>
            <person name="Zhang H."/>
            <person name="Shen G."/>
            <person name="Guo B."/>
            <person name="Wei J."/>
            <person name="Xu J."/>
            <person name="St-Pierre B."/>
            <person name="Chen S."/>
            <person name="Sun C."/>
        </authorList>
    </citation>
    <scope>NUCLEOTIDE SEQUENCE [LARGE SCALE GENOMIC DNA]</scope>
</reference>
<protein>
    <submittedName>
        <fullName evidence="1">Uncharacterized protein</fullName>
    </submittedName>
</protein>
<accession>A0ACC0A932</accession>